<name>A0ABW6ZZ38_9HYPH</name>
<dbReference type="InterPro" id="IPR029069">
    <property type="entry name" value="HotDog_dom_sf"/>
</dbReference>
<sequence>MSLLSPNPPFASDLGHLGSLCLGMPHLTPAGLSETWLLKHLGDVHWQQIAKQIGRPAARIEDRDGRRVYAAFRQVRIEAARFAEAREGDCLVIRSTLWRASRTQLASRHELNVDGRAMGTVSLLSAFIRRDGSSNHRVCRVEVPGLAALSLGAGPRPEPVEAPFAPGEAHGRFAFTPCPSEDFNGAGFLYFASYLAIAERAAFALNPRRAGVFATQARTIAYHGNMDPGERIEVATLEAPFGPGRWLLRAHLRRVSDGTLLAQVRTEKGQIAV</sequence>
<gene>
    <name evidence="1" type="ORF">V5F32_17735</name>
</gene>
<dbReference type="Proteomes" id="UP001604002">
    <property type="component" value="Unassembled WGS sequence"/>
</dbReference>
<accession>A0ABW6ZZ38</accession>
<dbReference type="InterPro" id="IPR024091">
    <property type="entry name" value="LnmK-like_bifun_acyl/decarbox"/>
</dbReference>
<dbReference type="Gene3D" id="3.10.129.10">
    <property type="entry name" value="Hotdog Thioesterase"/>
    <property type="match status" value="1"/>
</dbReference>
<organism evidence="1 2">
    <name type="scientific">Xanthobacter oligotrophicus</name>
    <dbReference type="NCBI Taxonomy" id="2607286"/>
    <lineage>
        <taxon>Bacteria</taxon>
        <taxon>Pseudomonadati</taxon>
        <taxon>Pseudomonadota</taxon>
        <taxon>Alphaproteobacteria</taxon>
        <taxon>Hyphomicrobiales</taxon>
        <taxon>Xanthobacteraceae</taxon>
        <taxon>Xanthobacter</taxon>
    </lineage>
</organism>
<evidence type="ECO:0000313" key="1">
    <source>
        <dbReference type="EMBL" id="MFG1374023.1"/>
    </source>
</evidence>
<comment type="caution">
    <text evidence="1">The sequence shown here is derived from an EMBL/GenBank/DDBJ whole genome shotgun (WGS) entry which is preliminary data.</text>
</comment>
<keyword evidence="2" id="KW-1185">Reference proteome</keyword>
<dbReference type="SUPFAM" id="SSF54637">
    <property type="entry name" value="Thioesterase/thiol ester dehydrase-isomerase"/>
    <property type="match status" value="1"/>
</dbReference>
<dbReference type="EMBL" id="JBAFVH010000010">
    <property type="protein sequence ID" value="MFG1374023.1"/>
    <property type="molecule type" value="Genomic_DNA"/>
</dbReference>
<protein>
    <submittedName>
        <fullName evidence="1">Pnap_2097 family protein</fullName>
    </submittedName>
</protein>
<dbReference type="NCBIfam" id="TIGR04098">
    <property type="entry name" value="LnmK_bifunc"/>
    <property type="match status" value="1"/>
</dbReference>
<proteinExistence type="predicted"/>
<evidence type="ECO:0000313" key="2">
    <source>
        <dbReference type="Proteomes" id="UP001604002"/>
    </source>
</evidence>
<dbReference type="NCBIfam" id="TIGR04099">
    <property type="entry name" value="biosn_Pnap_2097"/>
    <property type="match status" value="1"/>
</dbReference>
<dbReference type="RefSeq" id="WP_393993698.1">
    <property type="nucleotide sequence ID" value="NZ_JBAFVH010000010.1"/>
</dbReference>
<reference evidence="1 2" key="1">
    <citation type="submission" date="2024-02" db="EMBL/GenBank/DDBJ databases">
        <title>Expansion and revision of Xanthobacter and proposal of Roseixanthobacter gen. nov.</title>
        <authorList>
            <person name="Soltysiak M.P.M."/>
            <person name="Jalihal A."/>
            <person name="Ory A."/>
            <person name="Chrisophersen C."/>
            <person name="Lee A.D."/>
            <person name="Boulton J."/>
            <person name="Springer M."/>
        </authorList>
    </citation>
    <scope>NUCLEOTIDE SEQUENCE [LARGE SCALE GENOMIC DNA]</scope>
    <source>
        <strain evidence="1 2">23A</strain>
    </source>
</reference>